<dbReference type="EC" id="1.13.11.6" evidence="7"/>
<dbReference type="PANTHER" id="PTHR15497">
    <property type="entry name" value="3-HYDROXYANTHRANILATE 3,4-DIOXYGENASE"/>
    <property type="match status" value="1"/>
</dbReference>
<dbReference type="CDD" id="cd06123">
    <property type="entry name" value="cupin_HAO"/>
    <property type="match status" value="1"/>
</dbReference>
<dbReference type="RefSeq" id="WP_131755905.1">
    <property type="nucleotide sequence ID" value="NZ_CAACUY010000010.1"/>
</dbReference>
<dbReference type="Gene3D" id="2.60.120.10">
    <property type="entry name" value="Jelly Rolls"/>
    <property type="match status" value="1"/>
</dbReference>
<comment type="catalytic activity">
    <reaction evidence="7">
        <text>3-hydroxyanthranilate + O2 = (2Z,4Z)-2-amino-3-carboxymuconate 6-semialdehyde</text>
        <dbReference type="Rhea" id="RHEA:17953"/>
        <dbReference type="ChEBI" id="CHEBI:15379"/>
        <dbReference type="ChEBI" id="CHEBI:36559"/>
        <dbReference type="ChEBI" id="CHEBI:77612"/>
        <dbReference type="EC" id="1.13.11.6"/>
    </reaction>
</comment>
<sequence>MTALPKLSFGQPFNFERWIDEHRHLLRPPVGNAQVWEGSDLVVMVIGGPNQRTDFHDDPAEEYFYQLKGNLVLRVMEEEGRPPVDVQINEGDVFLLPPHVRHSPQRPEEGSIGLVVETARPEGTEEAFEWYCTNCHHLVRRVQLQVRSIVDDLPPAFEGFYDGDRTCGNCGAVHPGRLWPAEMRPRTEVRA</sequence>
<feature type="binding site" evidence="7">
    <location>
        <position position="170"/>
    </location>
    <ligand>
        <name>Fe cation</name>
        <dbReference type="ChEBI" id="CHEBI:24875"/>
        <label>2</label>
    </ligand>
</feature>
<feature type="binding site" evidence="7">
    <location>
        <position position="132"/>
    </location>
    <ligand>
        <name>Fe cation</name>
        <dbReference type="ChEBI" id="CHEBI:24875"/>
        <label>2</label>
    </ligand>
</feature>
<dbReference type="GO" id="GO:0000334">
    <property type="term" value="F:3-hydroxyanthranilate 3,4-dioxygenase activity"/>
    <property type="evidence" value="ECO:0007669"/>
    <property type="project" value="UniProtKB-EC"/>
</dbReference>
<dbReference type="NCBIfam" id="TIGR03037">
    <property type="entry name" value="anthran_nbaC"/>
    <property type="match status" value="1"/>
</dbReference>
<evidence type="ECO:0000256" key="4">
    <source>
        <dbReference type="ARBA" id="ARBA00022964"/>
    </source>
</evidence>
<feature type="binding site" evidence="7">
    <location>
        <position position="135"/>
    </location>
    <ligand>
        <name>Fe cation</name>
        <dbReference type="ChEBI" id="CHEBI:24875"/>
        <label>2</label>
    </ligand>
</feature>
<comment type="caution">
    <text evidence="8">The sequence shown here is derived from an EMBL/GenBank/DDBJ whole genome shotgun (WGS) entry which is preliminary data.</text>
</comment>
<keyword evidence="5 7" id="KW-0560">Oxidoreductase</keyword>
<evidence type="ECO:0000256" key="6">
    <source>
        <dbReference type="ARBA" id="ARBA00023004"/>
    </source>
</evidence>
<name>A0ABW2Y2K4_9ACTN</name>
<feature type="binding site" evidence="7">
    <location>
        <position position="117"/>
    </location>
    <ligand>
        <name>substrate</name>
    </ligand>
</feature>
<feature type="binding site" evidence="7">
    <location>
        <position position="62"/>
    </location>
    <ligand>
        <name>Fe cation</name>
        <dbReference type="ChEBI" id="CHEBI:24875"/>
        <label>1</label>
        <note>catalytic</note>
    </ligand>
</feature>
<feature type="binding site" evidence="7">
    <location>
        <position position="62"/>
    </location>
    <ligand>
        <name>substrate</name>
    </ligand>
</feature>
<dbReference type="Pfam" id="PF06052">
    <property type="entry name" value="3-HAO"/>
    <property type="match status" value="1"/>
</dbReference>
<keyword evidence="3 7" id="KW-0479">Metal-binding</keyword>
<feature type="binding site" evidence="7">
    <location>
        <position position="56"/>
    </location>
    <ligand>
        <name>Fe cation</name>
        <dbReference type="ChEBI" id="CHEBI:24875"/>
        <label>1</label>
        <note>catalytic</note>
    </ligand>
</feature>
<dbReference type="PANTHER" id="PTHR15497:SF1">
    <property type="entry name" value="3-HYDROXYANTHRANILATE 3,4-DIOXYGENASE"/>
    <property type="match status" value="1"/>
</dbReference>
<dbReference type="InterPro" id="IPR011051">
    <property type="entry name" value="RmlC_Cupin_sf"/>
</dbReference>
<keyword evidence="2 7" id="KW-0662">Pyridine nucleotide biosynthesis</keyword>
<organism evidence="8 9">
    <name type="scientific">Actinomadura fibrosa</name>
    <dbReference type="NCBI Taxonomy" id="111802"/>
    <lineage>
        <taxon>Bacteria</taxon>
        <taxon>Bacillati</taxon>
        <taxon>Actinomycetota</taxon>
        <taxon>Actinomycetes</taxon>
        <taxon>Streptosporangiales</taxon>
        <taxon>Thermomonosporaceae</taxon>
        <taxon>Actinomadura</taxon>
    </lineage>
</organism>
<keyword evidence="6 7" id="KW-0408">Iron</keyword>
<protein>
    <recommendedName>
        <fullName evidence="7">3-hydroxyanthranilate 3,4-dioxygenase</fullName>
        <ecNumber evidence="7">1.13.11.6</ecNumber>
    </recommendedName>
    <alternativeName>
        <fullName evidence="7">3-hydroxyanthranilate oxygenase</fullName>
        <shortName evidence="7">3-HAO</shortName>
    </alternativeName>
    <alternativeName>
        <fullName evidence="7">3-hydroxyanthranilic acid dioxygenase</fullName>
        <shortName evidence="7">HAD</shortName>
    </alternativeName>
</protein>
<gene>
    <name evidence="7" type="primary">nbaC</name>
    <name evidence="8" type="ORF">ACFQZM_48060</name>
</gene>
<reference evidence="9" key="1">
    <citation type="journal article" date="2019" name="Int. J. Syst. Evol. Microbiol.">
        <title>The Global Catalogue of Microorganisms (GCM) 10K type strain sequencing project: providing services to taxonomists for standard genome sequencing and annotation.</title>
        <authorList>
            <consortium name="The Broad Institute Genomics Platform"/>
            <consortium name="The Broad Institute Genome Sequencing Center for Infectious Disease"/>
            <person name="Wu L."/>
            <person name="Ma J."/>
        </authorList>
    </citation>
    <scope>NUCLEOTIDE SEQUENCE [LARGE SCALE GENOMIC DNA]</scope>
    <source>
        <strain evidence="9">JCM 9371</strain>
    </source>
</reference>
<dbReference type="InterPro" id="IPR010329">
    <property type="entry name" value="3hydroanth_dOase"/>
</dbReference>
<dbReference type="InterPro" id="IPR014710">
    <property type="entry name" value="RmlC-like_jellyroll"/>
</dbReference>
<evidence type="ECO:0000256" key="5">
    <source>
        <dbReference type="ARBA" id="ARBA00023002"/>
    </source>
</evidence>
<feature type="binding site" evidence="7">
    <location>
        <position position="106"/>
    </location>
    <ligand>
        <name>substrate</name>
    </ligand>
</feature>
<evidence type="ECO:0000313" key="9">
    <source>
        <dbReference type="Proteomes" id="UP001597063"/>
    </source>
</evidence>
<feature type="binding site" evidence="7">
    <location>
        <position position="102"/>
    </location>
    <ligand>
        <name>Fe cation</name>
        <dbReference type="ChEBI" id="CHEBI:24875"/>
        <label>1</label>
        <note>catalytic</note>
    </ligand>
</feature>
<keyword evidence="4 7" id="KW-0223">Dioxygenase</keyword>
<comment type="cofactor">
    <cofactor evidence="7">
        <name>Fe(2+)</name>
        <dbReference type="ChEBI" id="CHEBI:29033"/>
    </cofactor>
    <text evidence="7">Binds 2 Fe(2+) ions per subunit.</text>
</comment>
<proteinExistence type="inferred from homology"/>
<dbReference type="Proteomes" id="UP001597063">
    <property type="component" value="Unassembled WGS sequence"/>
</dbReference>
<comment type="function">
    <text evidence="1 7">Catalyzes the oxidative ring opening of 3-hydroxyanthranilate to 2-amino-3-carboxymuconate semialdehyde, which spontaneously cyclizes to quinolinate.</text>
</comment>
<evidence type="ECO:0000313" key="8">
    <source>
        <dbReference type="EMBL" id="MFD0692315.1"/>
    </source>
</evidence>
<dbReference type="EMBL" id="JBHTGP010000038">
    <property type="protein sequence ID" value="MFD0692315.1"/>
    <property type="molecule type" value="Genomic_DNA"/>
</dbReference>
<feature type="binding site" evidence="7">
    <location>
        <position position="52"/>
    </location>
    <ligand>
        <name>O2</name>
        <dbReference type="ChEBI" id="CHEBI:15379"/>
    </ligand>
</feature>
<evidence type="ECO:0000256" key="1">
    <source>
        <dbReference type="ARBA" id="ARBA00002752"/>
    </source>
</evidence>
<accession>A0ABW2Y2K4</accession>
<evidence type="ECO:0000256" key="3">
    <source>
        <dbReference type="ARBA" id="ARBA00022723"/>
    </source>
</evidence>
<dbReference type="SUPFAM" id="SSF51182">
    <property type="entry name" value="RmlC-like cupins"/>
    <property type="match status" value="1"/>
</dbReference>
<evidence type="ECO:0000256" key="7">
    <source>
        <dbReference type="HAMAP-Rule" id="MF_00825"/>
    </source>
</evidence>
<keyword evidence="9" id="KW-1185">Reference proteome</keyword>
<dbReference type="NCBIfam" id="NF009763">
    <property type="entry name" value="PRK13264.1"/>
    <property type="match status" value="1"/>
</dbReference>
<dbReference type="HAMAP" id="MF_00825">
    <property type="entry name" value="3_HAO"/>
    <property type="match status" value="1"/>
</dbReference>
<feature type="binding site" evidence="7">
    <location>
        <position position="167"/>
    </location>
    <ligand>
        <name>Fe cation</name>
        <dbReference type="ChEBI" id="CHEBI:24875"/>
        <label>2</label>
    </ligand>
</feature>
<evidence type="ECO:0000256" key="2">
    <source>
        <dbReference type="ARBA" id="ARBA00022642"/>
    </source>
</evidence>
<comment type="similarity">
    <text evidence="7">Belongs to the 3-HAO family.</text>
</comment>
<comment type="pathway">
    <text evidence="7">Cofactor biosynthesis; NAD(+) biosynthesis; quinolinate from L-kynurenine: step 3/3.</text>
</comment>